<keyword evidence="4" id="KW-1185">Reference proteome</keyword>
<name>A0A158PMJ8_ANGCS</name>
<keyword evidence="2" id="KW-0472">Membrane</keyword>
<evidence type="ECO:0000313" key="4">
    <source>
        <dbReference type="Proteomes" id="UP000267027"/>
    </source>
</evidence>
<feature type="compositionally biased region" description="Basic and acidic residues" evidence="1">
    <location>
        <begin position="47"/>
        <end position="58"/>
    </location>
</feature>
<feature type="transmembrane region" description="Helical" evidence="2">
    <location>
        <begin position="187"/>
        <end position="204"/>
    </location>
</feature>
<keyword evidence="2" id="KW-1133">Transmembrane helix</keyword>
<dbReference type="Gene3D" id="1.10.3080.10">
    <property type="entry name" value="Clc chloride channel"/>
    <property type="match status" value="1"/>
</dbReference>
<reference evidence="5" key="1">
    <citation type="submission" date="2016-04" db="UniProtKB">
        <authorList>
            <consortium name="WormBaseParasite"/>
        </authorList>
    </citation>
    <scope>IDENTIFICATION</scope>
</reference>
<feature type="region of interest" description="Disordered" evidence="1">
    <location>
        <begin position="1"/>
        <end position="79"/>
    </location>
</feature>
<accession>A0A158PMJ8</accession>
<dbReference type="WBParaSite" id="ACOC_0001290201-mRNA-1">
    <property type="protein sequence ID" value="ACOC_0001290201-mRNA-1"/>
    <property type="gene ID" value="ACOC_0001290201"/>
</dbReference>
<proteinExistence type="predicted"/>
<evidence type="ECO:0000256" key="1">
    <source>
        <dbReference type="SAM" id="MobiDB-lite"/>
    </source>
</evidence>
<reference evidence="3 4" key="2">
    <citation type="submission" date="2018-11" db="EMBL/GenBank/DDBJ databases">
        <authorList>
            <consortium name="Pathogen Informatics"/>
        </authorList>
    </citation>
    <scope>NUCLEOTIDE SEQUENCE [LARGE SCALE GENOMIC DNA]</scope>
    <source>
        <strain evidence="3 4">Costa Rica</strain>
    </source>
</reference>
<evidence type="ECO:0000313" key="5">
    <source>
        <dbReference type="WBParaSite" id="ACOC_0001290201-mRNA-1"/>
    </source>
</evidence>
<feature type="transmembrane region" description="Helical" evidence="2">
    <location>
        <begin position="104"/>
        <end position="125"/>
    </location>
</feature>
<sequence>MTKDEQIPPIDETLDKMSDNVGLMTTVATQKPSRVEEYSTDGSVLSRSDHKRVDKNSDDSDDDGNFDDNRDINWDDEKPHRKETMQQFAQRQYRNVVHFFVEDWFLSAMLGIITAILSISTDVAIEYLLHFRLLLYGLANAHHIYAGFVTWVLYVTVLVTCASLVCHALGKQAVGECPTSMAKFLKVIPFAHLFFEFVLPLVLFF</sequence>
<keyword evidence="2" id="KW-0812">Transmembrane</keyword>
<dbReference type="STRING" id="334426.A0A158PMJ8"/>
<dbReference type="InterPro" id="IPR014743">
    <property type="entry name" value="Cl-channel_core"/>
</dbReference>
<feature type="transmembrane region" description="Helical" evidence="2">
    <location>
        <begin position="145"/>
        <end position="166"/>
    </location>
</feature>
<feature type="compositionally biased region" description="Basic and acidic residues" evidence="1">
    <location>
        <begin position="67"/>
        <end position="79"/>
    </location>
</feature>
<dbReference type="OMA" id="WRRENFE"/>
<gene>
    <name evidence="3" type="ORF">ACOC_LOCUS12903</name>
</gene>
<dbReference type="PANTHER" id="PTHR45720">
    <property type="entry name" value="CHLORIDE CHANNEL PROTEIN 2"/>
    <property type="match status" value="1"/>
</dbReference>
<dbReference type="OrthoDB" id="5841889at2759"/>
<dbReference type="PANTHER" id="PTHR45720:SF5">
    <property type="entry name" value="CHLORIDE CHANNEL PROTEIN"/>
    <property type="match status" value="1"/>
</dbReference>
<dbReference type="AlphaFoldDB" id="A0A158PMJ8"/>
<dbReference type="Proteomes" id="UP000267027">
    <property type="component" value="Unassembled WGS sequence"/>
</dbReference>
<dbReference type="GO" id="GO:0005247">
    <property type="term" value="F:voltage-gated chloride channel activity"/>
    <property type="evidence" value="ECO:0007669"/>
    <property type="project" value="TreeGrafter"/>
</dbReference>
<protein>
    <submittedName>
        <fullName evidence="5">Chloride channel CLIC-like protein 1</fullName>
    </submittedName>
</protein>
<dbReference type="SUPFAM" id="SSF81340">
    <property type="entry name" value="Clc chloride channel"/>
    <property type="match status" value="1"/>
</dbReference>
<dbReference type="InterPro" id="IPR050970">
    <property type="entry name" value="Cl_channel_volt-gated"/>
</dbReference>
<dbReference type="GO" id="GO:0005886">
    <property type="term" value="C:plasma membrane"/>
    <property type="evidence" value="ECO:0007669"/>
    <property type="project" value="TreeGrafter"/>
</dbReference>
<evidence type="ECO:0000256" key="2">
    <source>
        <dbReference type="SAM" id="Phobius"/>
    </source>
</evidence>
<evidence type="ECO:0000313" key="3">
    <source>
        <dbReference type="EMBL" id="VDM64488.1"/>
    </source>
</evidence>
<organism evidence="5">
    <name type="scientific">Angiostrongylus costaricensis</name>
    <name type="common">Nematode worm</name>
    <dbReference type="NCBI Taxonomy" id="334426"/>
    <lineage>
        <taxon>Eukaryota</taxon>
        <taxon>Metazoa</taxon>
        <taxon>Ecdysozoa</taxon>
        <taxon>Nematoda</taxon>
        <taxon>Chromadorea</taxon>
        <taxon>Rhabditida</taxon>
        <taxon>Rhabditina</taxon>
        <taxon>Rhabditomorpha</taxon>
        <taxon>Strongyloidea</taxon>
        <taxon>Metastrongylidae</taxon>
        <taxon>Angiostrongylus</taxon>
    </lineage>
</organism>
<dbReference type="EMBL" id="UYYA01005301">
    <property type="protein sequence ID" value="VDM64488.1"/>
    <property type="molecule type" value="Genomic_DNA"/>
</dbReference>